<dbReference type="GO" id="GO:0004100">
    <property type="term" value="F:chitin synthase activity"/>
    <property type="evidence" value="ECO:0007669"/>
    <property type="project" value="UniProtKB-EC"/>
</dbReference>
<name>A0A9N9A501_9GLOM</name>
<feature type="domain" description="Cytochrome b5 heme-binding" evidence="13">
    <location>
        <begin position="546"/>
        <end position="622"/>
    </location>
</feature>
<dbReference type="EC" id="2.4.1.16" evidence="2"/>
<dbReference type="SMART" id="SM00248">
    <property type="entry name" value="ANK"/>
    <property type="match status" value="7"/>
</dbReference>
<dbReference type="InterPro" id="IPR036770">
    <property type="entry name" value="Ankyrin_rpt-contain_sf"/>
</dbReference>
<evidence type="ECO:0000256" key="1">
    <source>
        <dbReference type="ARBA" id="ARBA00004651"/>
    </source>
</evidence>
<accession>A0A9N9A501</accession>
<dbReference type="Proteomes" id="UP000789739">
    <property type="component" value="Unassembled WGS sequence"/>
</dbReference>
<dbReference type="InterPro" id="IPR001199">
    <property type="entry name" value="Cyt_B5-like_heme/steroid-bd"/>
</dbReference>
<feature type="repeat" description="ANK" evidence="10">
    <location>
        <begin position="99"/>
        <end position="131"/>
    </location>
</feature>
<dbReference type="EMBL" id="CAJVPI010000307">
    <property type="protein sequence ID" value="CAG8516943.1"/>
    <property type="molecule type" value="Genomic_DNA"/>
</dbReference>
<feature type="repeat" description="ANK" evidence="10">
    <location>
        <begin position="167"/>
        <end position="199"/>
    </location>
</feature>
<organism evidence="14 15">
    <name type="scientific">Paraglomus brasilianum</name>
    <dbReference type="NCBI Taxonomy" id="144538"/>
    <lineage>
        <taxon>Eukaryota</taxon>
        <taxon>Fungi</taxon>
        <taxon>Fungi incertae sedis</taxon>
        <taxon>Mucoromycota</taxon>
        <taxon>Glomeromycotina</taxon>
        <taxon>Glomeromycetes</taxon>
        <taxon>Paraglomerales</taxon>
        <taxon>Paraglomeraceae</taxon>
        <taxon>Paraglomus</taxon>
    </lineage>
</organism>
<dbReference type="SUPFAM" id="SSF48403">
    <property type="entry name" value="Ankyrin repeat"/>
    <property type="match status" value="1"/>
</dbReference>
<protein>
    <recommendedName>
        <fullName evidence="2">chitin synthase</fullName>
        <ecNumber evidence="2">2.4.1.16</ecNumber>
    </recommendedName>
</protein>
<evidence type="ECO:0000256" key="5">
    <source>
        <dbReference type="ARBA" id="ARBA00022679"/>
    </source>
</evidence>
<feature type="transmembrane region" description="Helical" evidence="12">
    <location>
        <begin position="1008"/>
        <end position="1032"/>
    </location>
</feature>
<feature type="region of interest" description="Disordered" evidence="11">
    <location>
        <begin position="312"/>
        <end position="357"/>
    </location>
</feature>
<gene>
    <name evidence="14" type="ORF">PBRASI_LOCUS3415</name>
</gene>
<evidence type="ECO:0000313" key="15">
    <source>
        <dbReference type="Proteomes" id="UP000789739"/>
    </source>
</evidence>
<dbReference type="Gene3D" id="1.25.40.20">
    <property type="entry name" value="Ankyrin repeat-containing domain"/>
    <property type="match status" value="3"/>
</dbReference>
<keyword evidence="3" id="KW-1003">Cell membrane</keyword>
<evidence type="ECO:0000256" key="7">
    <source>
        <dbReference type="ARBA" id="ARBA00022989"/>
    </source>
</evidence>
<keyword evidence="7 12" id="KW-1133">Transmembrane helix</keyword>
<dbReference type="SUPFAM" id="SSF53448">
    <property type="entry name" value="Nucleotide-diphospho-sugar transferases"/>
    <property type="match status" value="1"/>
</dbReference>
<feature type="transmembrane region" description="Helical" evidence="12">
    <location>
        <begin position="362"/>
        <end position="381"/>
    </location>
</feature>
<feature type="compositionally biased region" description="Pro residues" evidence="11">
    <location>
        <begin position="273"/>
        <end position="286"/>
    </location>
</feature>
<feature type="region of interest" description="Disordered" evidence="11">
    <location>
        <begin position="262"/>
        <end position="293"/>
    </location>
</feature>
<feature type="compositionally biased region" description="Polar residues" evidence="11">
    <location>
        <begin position="1165"/>
        <end position="1177"/>
    </location>
</feature>
<dbReference type="PRINTS" id="PR01415">
    <property type="entry name" value="ANKYRIN"/>
</dbReference>
<keyword evidence="5" id="KW-0808">Transferase</keyword>
<dbReference type="InterPro" id="IPR036400">
    <property type="entry name" value="Cyt_B5-like_heme/steroid_sf"/>
</dbReference>
<feature type="region of interest" description="Disordered" evidence="11">
    <location>
        <begin position="1149"/>
        <end position="1177"/>
    </location>
</feature>
<feature type="transmembrane region" description="Helical" evidence="12">
    <location>
        <begin position="1068"/>
        <end position="1091"/>
    </location>
</feature>
<evidence type="ECO:0000256" key="2">
    <source>
        <dbReference type="ARBA" id="ARBA00012543"/>
    </source>
</evidence>
<evidence type="ECO:0000256" key="9">
    <source>
        <dbReference type="ARBA" id="ARBA00023180"/>
    </source>
</evidence>
<dbReference type="GO" id="GO:0005886">
    <property type="term" value="C:plasma membrane"/>
    <property type="evidence" value="ECO:0007669"/>
    <property type="project" value="UniProtKB-SubCell"/>
</dbReference>
<evidence type="ECO:0000256" key="6">
    <source>
        <dbReference type="ARBA" id="ARBA00022692"/>
    </source>
</evidence>
<evidence type="ECO:0000259" key="13">
    <source>
        <dbReference type="SMART" id="SM01117"/>
    </source>
</evidence>
<proteinExistence type="predicted"/>
<dbReference type="Pfam" id="PF12796">
    <property type="entry name" value="Ank_2"/>
    <property type="match status" value="1"/>
</dbReference>
<feature type="transmembrane region" description="Helical" evidence="12">
    <location>
        <begin position="1044"/>
        <end position="1062"/>
    </location>
</feature>
<dbReference type="Pfam" id="PF03142">
    <property type="entry name" value="Chitin_synth_2"/>
    <property type="match status" value="1"/>
</dbReference>
<keyword evidence="8 12" id="KW-0472">Membrane</keyword>
<dbReference type="GO" id="GO:0006031">
    <property type="term" value="P:chitin biosynthetic process"/>
    <property type="evidence" value="ECO:0007669"/>
    <property type="project" value="TreeGrafter"/>
</dbReference>
<evidence type="ECO:0000256" key="8">
    <source>
        <dbReference type="ARBA" id="ARBA00023136"/>
    </source>
</evidence>
<dbReference type="AlphaFoldDB" id="A0A9N9A501"/>
<feature type="repeat" description="ANK" evidence="10">
    <location>
        <begin position="200"/>
        <end position="232"/>
    </location>
</feature>
<comment type="caution">
    <text evidence="14">The sequence shown here is derived from an EMBL/GenBank/DDBJ whole genome shotgun (WGS) entry which is preliminary data.</text>
</comment>
<dbReference type="InterPro" id="IPR029044">
    <property type="entry name" value="Nucleotide-diphossugar_trans"/>
</dbReference>
<sequence>MEQERQSSDLPIYSYYRSQTPSESSVASYYNSTEIFSAIIQNNVGRIRSLLEESNLDINQLRDEDDMSPLMVAASRNCPTVVRYLLTLGNLDIDLKDNDGESALFQAASAGNVEIVEILIGSGVLVDSENKGERSTPLIVAASKGYAGVCRILLDHGRANVNHQNSAQRTALALAAYGGHFAVVEILLSRGADVNLVDQEGWTALMLAAFGGWPEICSLLLENNADKHISTKNGKNAVSVALDAGRKEAALLINDYVPEQPLSPLSPQSPCSPAIPPQSPFMPPRSPTSVRSPRYSRQTQFLASNMRALTLQKTKSDAYRPPSPKMEPDEAASTNARRIAIRPKIPREPKRRKPGQDPNSPWVIFSLIVTSCFCNTCLLSVGKMDNPKVRQAWREKVALVFLILLASMVSAFLSFALSPIACNDKKLVPQSEVTRLFGPNSTGTKAHIIRGQLFNTGTYFTTGKHRPIAPFTDADLNTTITPLFGHDISGFFPLDYKSIGCGRAPINNGSICTQAIATKNNKLHCHISQASRNELESLSMNMFVGFSWNDVTKGGRHLFAFNGDVYDVTDYLNSTNTDYWLGNNAVTEWIKDLVGRDATMDIARENTNLGKCLEHFKVGVINDGTSASCFVASAILRLPDINVANNHIMLLVTCYSEGETSIRSTLDSLANTTYPNDHKLLFVIADGDITGSENDKSTPQICKDLLEPQFPGAPDPEPQSYIATGDGGKEHNMAEVYTGHYNSGGNRVPMVLIIKCGTPEERQGPKPGNRGKRDSQLILMRWLRHICFNEDMCPLEYELFEKVHNLTGVTPDKYEMILMVDADTVVKPDSASHLVAAMESDPTILGMSGETKVGNKTESWVTMIQVFEYYISHHLGKSFESVFGGVTCLPGCFCMYRIKAPKSDGYFVPILANPDIVDAYASNDLDSLHRKNLLILGEDRFLTTLMLQTFPKRKIIYEPKAICKTVVPDKFNVLLSQRRRWINSTVHSLMELVITPYLCGFACCSMQFVLLLELFGSAVTPFSVLVAVYLVIAGILGQSVGPQLQFLAVVLFLPSLLLVLSSRKVTNLFWMVAYIFAFPIWNFVLPTYAYWRFDDFSWGATRKISGVDNGHGGGDAEKVEVKPVPMKKWHEWKMQEKTRTLLKHYSDFAPPKDATTPKDAPIRSTVGNQPDNEQKGLSQVHKIKFVISFDCHVSSP</sequence>
<dbReference type="PROSITE" id="PS50297">
    <property type="entry name" value="ANK_REP_REGION"/>
    <property type="match status" value="2"/>
</dbReference>
<evidence type="ECO:0000256" key="12">
    <source>
        <dbReference type="SAM" id="Phobius"/>
    </source>
</evidence>
<keyword evidence="6 12" id="KW-0812">Transmembrane</keyword>
<dbReference type="Pfam" id="PF22997">
    <property type="entry name" value="CHS4"/>
    <property type="match status" value="1"/>
</dbReference>
<evidence type="ECO:0000313" key="14">
    <source>
        <dbReference type="EMBL" id="CAG8516943.1"/>
    </source>
</evidence>
<reference evidence="14" key="1">
    <citation type="submission" date="2021-06" db="EMBL/GenBank/DDBJ databases">
        <authorList>
            <person name="Kallberg Y."/>
            <person name="Tangrot J."/>
            <person name="Rosling A."/>
        </authorList>
    </citation>
    <scope>NUCLEOTIDE SEQUENCE</scope>
    <source>
        <strain evidence="14">BR232B</strain>
    </source>
</reference>
<evidence type="ECO:0000256" key="11">
    <source>
        <dbReference type="SAM" id="MobiDB-lite"/>
    </source>
</evidence>
<dbReference type="GO" id="GO:0030428">
    <property type="term" value="C:cell septum"/>
    <property type="evidence" value="ECO:0007669"/>
    <property type="project" value="TreeGrafter"/>
</dbReference>
<comment type="subcellular location">
    <subcellularLocation>
        <location evidence="1">Cell membrane</location>
        <topology evidence="1">Multi-pass membrane protein</topology>
    </subcellularLocation>
</comment>
<keyword evidence="9" id="KW-0325">Glycoprotein</keyword>
<dbReference type="Gene3D" id="3.90.550.10">
    <property type="entry name" value="Spore Coat Polysaccharide Biosynthesis Protein SpsA, Chain A"/>
    <property type="match status" value="1"/>
</dbReference>
<evidence type="ECO:0000256" key="3">
    <source>
        <dbReference type="ARBA" id="ARBA00022475"/>
    </source>
</evidence>
<feature type="compositionally biased region" description="Low complexity" evidence="11">
    <location>
        <begin position="262"/>
        <end position="272"/>
    </location>
</feature>
<keyword evidence="10" id="KW-0040">ANK repeat</keyword>
<dbReference type="SUPFAM" id="SSF55856">
    <property type="entry name" value="Cytochrome b5-like heme/steroid binding domain"/>
    <property type="match status" value="1"/>
</dbReference>
<dbReference type="PANTHER" id="PTHR22914">
    <property type="entry name" value="CHITIN SYNTHASE"/>
    <property type="match status" value="1"/>
</dbReference>
<feature type="transmembrane region" description="Helical" evidence="12">
    <location>
        <begin position="397"/>
        <end position="417"/>
    </location>
</feature>
<dbReference type="PROSITE" id="PS50088">
    <property type="entry name" value="ANK_REPEAT"/>
    <property type="match status" value="3"/>
</dbReference>
<dbReference type="Pfam" id="PF00023">
    <property type="entry name" value="Ank"/>
    <property type="match status" value="2"/>
</dbReference>
<keyword evidence="4" id="KW-0328">Glycosyltransferase</keyword>
<keyword evidence="15" id="KW-1185">Reference proteome</keyword>
<dbReference type="OrthoDB" id="539213at2759"/>
<evidence type="ECO:0000256" key="10">
    <source>
        <dbReference type="PROSITE-ProRule" id="PRU00023"/>
    </source>
</evidence>
<dbReference type="InterPro" id="IPR002110">
    <property type="entry name" value="Ankyrin_rpt"/>
</dbReference>
<evidence type="ECO:0000256" key="4">
    <source>
        <dbReference type="ARBA" id="ARBA00022676"/>
    </source>
</evidence>
<dbReference type="PANTHER" id="PTHR22914:SF16">
    <property type="entry name" value="CHITIN SYNTHASE 3"/>
    <property type="match status" value="1"/>
</dbReference>
<dbReference type="InterPro" id="IPR054295">
    <property type="entry name" value="CHS4-like_dom"/>
</dbReference>
<dbReference type="CDD" id="cd04190">
    <property type="entry name" value="Chitin_synth_C"/>
    <property type="match status" value="1"/>
</dbReference>
<dbReference type="InterPro" id="IPR004835">
    <property type="entry name" value="Chitin_synth"/>
</dbReference>
<dbReference type="SMART" id="SM01117">
    <property type="entry name" value="Cyt-b5"/>
    <property type="match status" value="1"/>
</dbReference>